<evidence type="ECO:0000256" key="1">
    <source>
        <dbReference type="SAM" id="Coils"/>
    </source>
</evidence>
<sequence length="562" mass="62894">MPNEDCCPTCGTRNLRAITVPPLHTPRIEQLIAINEPPLEFEEAPLRDIVNQGPQMLSDFDAKIADVKDILQQLIRERSQAADNLAIAKNVLHPIRRLPTDVLREIFLACVQSPAQCLFPLLCTDSMNLLEGPWPISHVCHRWRDIAINTPRLWSAIGLLFPIDASRTLGFTLMLGCYIERSRNLELTLSVCADDDVSDHSALALLLSTCHRWKDVVFVLPSATFRTLSFCRGSFRNLRYLHAGFNDKYTLSMDPLFDAFEHSPNLTHIAFSNVGDPLQVCSLPWSQITVYDGSDGPDDENITETPHLHVLTKMPLLESARLYCDKHSTIPVSGHVHLPRLQNLTLEEGYTAVAGSLSQCFSALSLPSLTELRLGYTNCRNPVQLPSIVYPTGIVAPRITTLQLTFCFELSPTANGSILIFLADLPTVMHLMVQAEAITDSLIEGLIRHHGILPSLRYLDFRGSALDLDKPGLFITMLESRLPPSASDVVTDSTASSTREYLHELRLDEGFTIDETDRRRWDDLSERGLIVRYGAEELGDSFDHIASHGRDDLLFRGMPWIP</sequence>
<protein>
    <recommendedName>
        <fullName evidence="4">F-box domain-containing protein</fullName>
    </recommendedName>
</protein>
<evidence type="ECO:0000313" key="3">
    <source>
        <dbReference type="Proteomes" id="UP001175226"/>
    </source>
</evidence>
<dbReference type="Proteomes" id="UP001175226">
    <property type="component" value="Unassembled WGS sequence"/>
</dbReference>
<evidence type="ECO:0008006" key="4">
    <source>
        <dbReference type="Google" id="ProtNLM"/>
    </source>
</evidence>
<dbReference type="EMBL" id="JAUEPT010000012">
    <property type="protein sequence ID" value="KAK0447319.1"/>
    <property type="molecule type" value="Genomic_DNA"/>
</dbReference>
<dbReference type="AlphaFoldDB" id="A0AA39MV94"/>
<comment type="caution">
    <text evidence="2">The sequence shown here is derived from an EMBL/GenBank/DDBJ whole genome shotgun (WGS) entry which is preliminary data.</text>
</comment>
<evidence type="ECO:0000313" key="2">
    <source>
        <dbReference type="EMBL" id="KAK0447319.1"/>
    </source>
</evidence>
<accession>A0AA39MV94</accession>
<keyword evidence="1" id="KW-0175">Coiled coil</keyword>
<reference evidence="2" key="1">
    <citation type="submission" date="2023-06" db="EMBL/GenBank/DDBJ databases">
        <authorList>
            <consortium name="Lawrence Berkeley National Laboratory"/>
            <person name="Ahrendt S."/>
            <person name="Sahu N."/>
            <person name="Indic B."/>
            <person name="Wong-Bajracharya J."/>
            <person name="Merenyi Z."/>
            <person name="Ke H.-M."/>
            <person name="Monk M."/>
            <person name="Kocsube S."/>
            <person name="Drula E."/>
            <person name="Lipzen A."/>
            <person name="Balint B."/>
            <person name="Henrissat B."/>
            <person name="Andreopoulos B."/>
            <person name="Martin F.M."/>
            <person name="Harder C.B."/>
            <person name="Rigling D."/>
            <person name="Ford K.L."/>
            <person name="Foster G.D."/>
            <person name="Pangilinan J."/>
            <person name="Papanicolaou A."/>
            <person name="Barry K."/>
            <person name="LaButti K."/>
            <person name="Viragh M."/>
            <person name="Koriabine M."/>
            <person name="Yan M."/>
            <person name="Riley R."/>
            <person name="Champramary S."/>
            <person name="Plett K.L."/>
            <person name="Tsai I.J."/>
            <person name="Slot J."/>
            <person name="Sipos G."/>
            <person name="Plett J."/>
            <person name="Nagy L.G."/>
            <person name="Grigoriev I.V."/>
        </authorList>
    </citation>
    <scope>NUCLEOTIDE SEQUENCE</scope>
    <source>
        <strain evidence="2">FPL87.14</strain>
    </source>
</reference>
<proteinExistence type="predicted"/>
<organism evidence="2 3">
    <name type="scientific">Armillaria borealis</name>
    <dbReference type="NCBI Taxonomy" id="47425"/>
    <lineage>
        <taxon>Eukaryota</taxon>
        <taxon>Fungi</taxon>
        <taxon>Dikarya</taxon>
        <taxon>Basidiomycota</taxon>
        <taxon>Agaricomycotina</taxon>
        <taxon>Agaricomycetes</taxon>
        <taxon>Agaricomycetidae</taxon>
        <taxon>Agaricales</taxon>
        <taxon>Marasmiineae</taxon>
        <taxon>Physalacriaceae</taxon>
        <taxon>Armillaria</taxon>
    </lineage>
</organism>
<feature type="coiled-coil region" evidence="1">
    <location>
        <begin position="57"/>
        <end position="91"/>
    </location>
</feature>
<keyword evidence="3" id="KW-1185">Reference proteome</keyword>
<dbReference type="InterPro" id="IPR032675">
    <property type="entry name" value="LRR_dom_sf"/>
</dbReference>
<name>A0AA39MV94_9AGAR</name>
<dbReference type="SUPFAM" id="SSF52047">
    <property type="entry name" value="RNI-like"/>
    <property type="match status" value="1"/>
</dbReference>
<gene>
    <name evidence="2" type="ORF">EV421DRAFT_1790122</name>
</gene>
<dbReference type="Gene3D" id="3.80.10.10">
    <property type="entry name" value="Ribonuclease Inhibitor"/>
    <property type="match status" value="1"/>
</dbReference>